<sequence>MDPVINTSDVLASSLDSLATSIACGSTSMLEDTVASSLMLTSHGVASSLGIPQANLGLSGMEEEREAEDLPIGAGRMEPPFPGCEGDLDNQSMVGGDETDSPDMSNLGLPPSSLVVVNLPNTSQTSLATATLMPILVLSTSNGMQKGGGMDSSLILDRPQQDFRQLLRLRDLAHANLICATQESIAKSFGVTNQAPDEKHLKCEECGRSFKSSSHYRYHCETHKGNKVLKCPVEGCNKRFAWPAHLKYHTRTHANDRPYRCDMDGCDKTFYTLQSLHVHMRTHTGHRPFKCTEEDCGKSFTTAGNLKNHLRTHTGEKPFICDHDGCIQSFAEHSSLRKHKRVHTGAKPYECEICFKVFSQSGSRNTHKRKHHSLSKMQAAASGRNAKVLGRTKEEEEEERTERQEQGGTLGNHGVLTDGQSANQHEIGLAEITLPNPEHVNSSLQTMTTVGVADTDMNISSHTSMAEHDGISLAHSMLGGVTLTNHQQAQGTGHSIQTEDQDNDMSMLTHGSMTLSHSILEVTTDLDQDSSCKGDSGQQCTRSNPGNVVVLAEPNHTHDPTHDHALGMMSDPGQFTVSHQPSAAEDMVYNNAMLQSAASMVDQDHGEHDVDIPVSAIEVNDHHHHHHDLQEGDIVITWRSCNSDSDLSI</sequence>
<dbReference type="FunFam" id="3.30.160.60:FF:000072">
    <property type="entry name" value="zinc finger protein 143 isoform X1"/>
    <property type="match status" value="1"/>
</dbReference>
<feature type="compositionally biased region" description="Basic residues" evidence="6">
    <location>
        <begin position="365"/>
        <end position="374"/>
    </location>
</feature>
<evidence type="ECO:0000256" key="3">
    <source>
        <dbReference type="ARBA" id="ARBA00022771"/>
    </source>
</evidence>
<proteinExistence type="predicted"/>
<feature type="domain" description="C2H2-type" evidence="7">
    <location>
        <begin position="289"/>
        <end position="318"/>
    </location>
</feature>
<feature type="domain" description="C2H2-type" evidence="7">
    <location>
        <begin position="201"/>
        <end position="228"/>
    </location>
</feature>
<dbReference type="InterPro" id="IPR050329">
    <property type="entry name" value="GLI_C2H2-zinc-finger"/>
</dbReference>
<dbReference type="FunFam" id="3.30.160.60:FF:000125">
    <property type="entry name" value="Putative zinc finger protein 143"/>
    <property type="match status" value="3"/>
</dbReference>
<reference evidence="9 10" key="1">
    <citation type="submission" date="2025-04" db="UniProtKB">
        <authorList>
            <consortium name="RefSeq"/>
        </authorList>
    </citation>
    <scope>IDENTIFICATION</scope>
</reference>
<feature type="domain" description="C2H2-type" evidence="7">
    <location>
        <begin position="229"/>
        <end position="258"/>
    </location>
</feature>
<organism evidence="8 9">
    <name type="scientific">Acanthaster planci</name>
    <name type="common">Crown-of-thorns starfish</name>
    <dbReference type="NCBI Taxonomy" id="133434"/>
    <lineage>
        <taxon>Eukaryota</taxon>
        <taxon>Metazoa</taxon>
        <taxon>Echinodermata</taxon>
        <taxon>Eleutherozoa</taxon>
        <taxon>Asterozoa</taxon>
        <taxon>Asteroidea</taxon>
        <taxon>Valvatacea</taxon>
        <taxon>Valvatida</taxon>
        <taxon>Acanthasteridae</taxon>
        <taxon>Acanthaster</taxon>
    </lineage>
</organism>
<dbReference type="RefSeq" id="XP_022091336.1">
    <property type="nucleotide sequence ID" value="XM_022235644.1"/>
</dbReference>
<dbReference type="PROSITE" id="PS00028">
    <property type="entry name" value="ZINC_FINGER_C2H2_1"/>
    <property type="match status" value="6"/>
</dbReference>
<dbReference type="Pfam" id="PF00096">
    <property type="entry name" value="zf-C2H2"/>
    <property type="match status" value="3"/>
</dbReference>
<dbReference type="PANTHER" id="PTHR19818">
    <property type="entry name" value="ZINC FINGER PROTEIN ZIC AND GLI"/>
    <property type="match status" value="1"/>
</dbReference>
<feature type="region of interest" description="Disordered" evidence="6">
    <location>
        <begin position="365"/>
        <end position="413"/>
    </location>
</feature>
<gene>
    <name evidence="9 10" type="primary">LOC110979643</name>
</gene>
<dbReference type="GeneID" id="110979643"/>
<dbReference type="PANTHER" id="PTHR19818:SF163">
    <property type="entry name" value="C2H2-TYPE DOMAIN-CONTAINING PROTEIN"/>
    <property type="match status" value="1"/>
</dbReference>
<dbReference type="Gene3D" id="3.30.160.60">
    <property type="entry name" value="Classic Zinc Finger"/>
    <property type="match status" value="6"/>
</dbReference>
<dbReference type="GO" id="GO:0000978">
    <property type="term" value="F:RNA polymerase II cis-regulatory region sequence-specific DNA binding"/>
    <property type="evidence" value="ECO:0007669"/>
    <property type="project" value="TreeGrafter"/>
</dbReference>
<feature type="domain" description="C2H2-type" evidence="7">
    <location>
        <begin position="259"/>
        <end position="288"/>
    </location>
</feature>
<keyword evidence="2" id="KW-0677">Repeat</keyword>
<name>A0A8B7YI82_ACAPL</name>
<evidence type="ECO:0000313" key="8">
    <source>
        <dbReference type="Proteomes" id="UP000694845"/>
    </source>
</evidence>
<evidence type="ECO:0000259" key="7">
    <source>
        <dbReference type="PROSITE" id="PS50157"/>
    </source>
</evidence>
<dbReference type="Proteomes" id="UP000694845">
    <property type="component" value="Unplaced"/>
</dbReference>
<dbReference type="OrthoDB" id="6077919at2759"/>
<evidence type="ECO:0000256" key="5">
    <source>
        <dbReference type="PROSITE-ProRule" id="PRU00042"/>
    </source>
</evidence>
<dbReference type="SMART" id="SM00355">
    <property type="entry name" value="ZnF_C2H2"/>
    <property type="match status" value="6"/>
</dbReference>
<keyword evidence="8" id="KW-1185">Reference proteome</keyword>
<dbReference type="OMA" id="YHTRTHA"/>
<evidence type="ECO:0000256" key="6">
    <source>
        <dbReference type="SAM" id="MobiDB-lite"/>
    </source>
</evidence>
<dbReference type="GO" id="GO:0005634">
    <property type="term" value="C:nucleus"/>
    <property type="evidence" value="ECO:0007669"/>
    <property type="project" value="UniProtKB-ARBA"/>
</dbReference>
<dbReference type="InterPro" id="IPR036236">
    <property type="entry name" value="Znf_C2H2_sf"/>
</dbReference>
<dbReference type="InterPro" id="IPR013087">
    <property type="entry name" value="Znf_C2H2_type"/>
</dbReference>
<feature type="domain" description="C2H2-type" evidence="7">
    <location>
        <begin position="349"/>
        <end position="377"/>
    </location>
</feature>
<evidence type="ECO:0000256" key="1">
    <source>
        <dbReference type="ARBA" id="ARBA00022723"/>
    </source>
</evidence>
<dbReference type="PROSITE" id="PS50157">
    <property type="entry name" value="ZINC_FINGER_C2H2_2"/>
    <property type="match status" value="6"/>
</dbReference>
<protein>
    <submittedName>
        <fullName evidence="9 10">Zinc finger protein 76-like</fullName>
    </submittedName>
</protein>
<dbReference type="GO" id="GO:0008270">
    <property type="term" value="F:zinc ion binding"/>
    <property type="evidence" value="ECO:0007669"/>
    <property type="project" value="UniProtKB-KW"/>
</dbReference>
<evidence type="ECO:0000256" key="2">
    <source>
        <dbReference type="ARBA" id="ARBA00022737"/>
    </source>
</evidence>
<keyword evidence="1" id="KW-0479">Metal-binding</keyword>
<dbReference type="FunFam" id="3.30.160.60:FF:000446">
    <property type="entry name" value="Zinc finger protein"/>
    <property type="match status" value="1"/>
</dbReference>
<keyword evidence="4" id="KW-0862">Zinc</keyword>
<dbReference type="GO" id="GO:0000981">
    <property type="term" value="F:DNA-binding transcription factor activity, RNA polymerase II-specific"/>
    <property type="evidence" value="ECO:0007669"/>
    <property type="project" value="TreeGrafter"/>
</dbReference>
<dbReference type="SUPFAM" id="SSF57667">
    <property type="entry name" value="beta-beta-alpha zinc fingers"/>
    <property type="match status" value="3"/>
</dbReference>
<dbReference type="RefSeq" id="XP_022091337.1">
    <property type="nucleotide sequence ID" value="XM_022235645.1"/>
</dbReference>
<dbReference type="KEGG" id="aplc:110979643"/>
<evidence type="ECO:0000313" key="9">
    <source>
        <dbReference type="RefSeq" id="XP_022091336.1"/>
    </source>
</evidence>
<dbReference type="GO" id="GO:0045944">
    <property type="term" value="P:positive regulation of transcription by RNA polymerase II"/>
    <property type="evidence" value="ECO:0007669"/>
    <property type="project" value="UniProtKB-ARBA"/>
</dbReference>
<evidence type="ECO:0000313" key="10">
    <source>
        <dbReference type="RefSeq" id="XP_022091337.1"/>
    </source>
</evidence>
<keyword evidence="3 5" id="KW-0863">Zinc-finger</keyword>
<dbReference type="AlphaFoldDB" id="A0A8B7YI82"/>
<evidence type="ECO:0000256" key="4">
    <source>
        <dbReference type="ARBA" id="ARBA00022833"/>
    </source>
</evidence>
<feature type="domain" description="C2H2-type" evidence="7">
    <location>
        <begin position="319"/>
        <end position="348"/>
    </location>
</feature>
<accession>A0A8B7YI82</accession>